<feature type="domain" description="Alpha-D-phosphohexomutase alpha/beta/alpha" evidence="4">
    <location>
        <begin position="9"/>
        <end position="153"/>
    </location>
</feature>
<accession>A0ABW6IBD2</accession>
<dbReference type="PANTHER" id="PTHR42946:SF1">
    <property type="entry name" value="PHOSPHOGLUCOMUTASE (ALPHA-D-GLUCOSE-1,6-BISPHOSPHATE-DEPENDENT)"/>
    <property type="match status" value="1"/>
</dbReference>
<dbReference type="Proteomes" id="UP001600165">
    <property type="component" value="Unassembled WGS sequence"/>
</dbReference>
<evidence type="ECO:0000256" key="3">
    <source>
        <dbReference type="ARBA" id="ARBA00022553"/>
    </source>
</evidence>
<name>A0ABW6IBD2_9CYAN</name>
<evidence type="ECO:0000313" key="8">
    <source>
        <dbReference type="Proteomes" id="UP001600165"/>
    </source>
</evidence>
<proteinExistence type="inferred from homology"/>
<keyword evidence="3" id="KW-0597">Phosphoprotein</keyword>
<dbReference type="InterPro" id="IPR050060">
    <property type="entry name" value="Phosphoglucosamine_mutase"/>
</dbReference>
<dbReference type="RefSeq" id="WP_377962085.1">
    <property type="nucleotide sequence ID" value="NZ_JBHZOL010000024.1"/>
</dbReference>
<dbReference type="InterPro" id="IPR005846">
    <property type="entry name" value="A-D-PHexomutase_a/b/a-III"/>
</dbReference>
<protein>
    <submittedName>
        <fullName evidence="7">Phosphomannomutase/phosphoglucomutase</fullName>
    </submittedName>
</protein>
<dbReference type="Pfam" id="PF02880">
    <property type="entry name" value="PGM_PMM_III"/>
    <property type="match status" value="1"/>
</dbReference>
<comment type="similarity">
    <text evidence="2">Belongs to the phosphohexose mutase family.</text>
</comment>
<dbReference type="PRINTS" id="PR00509">
    <property type="entry name" value="PGMPMM"/>
</dbReference>
<evidence type="ECO:0000259" key="5">
    <source>
        <dbReference type="Pfam" id="PF02879"/>
    </source>
</evidence>
<reference evidence="7 8" key="1">
    <citation type="submission" date="2024-10" db="EMBL/GenBank/DDBJ databases">
        <authorList>
            <person name="Ratan Roy A."/>
            <person name="Morales Sandoval P.H."/>
            <person name="De Los Santos Villalobos S."/>
            <person name="Chakraborty S."/>
            <person name="Mukherjee J."/>
        </authorList>
    </citation>
    <scope>NUCLEOTIDE SEQUENCE [LARGE SCALE GENOMIC DNA]</scope>
    <source>
        <strain evidence="7 8">S1</strain>
    </source>
</reference>
<dbReference type="InterPro" id="IPR005845">
    <property type="entry name" value="A-D-PHexomutase_a/b/a-II"/>
</dbReference>
<dbReference type="Pfam" id="PF02879">
    <property type="entry name" value="PGM_PMM_II"/>
    <property type="match status" value="1"/>
</dbReference>
<evidence type="ECO:0000259" key="4">
    <source>
        <dbReference type="Pfam" id="PF02878"/>
    </source>
</evidence>
<comment type="cofactor">
    <cofactor evidence="1">
        <name>Mg(2+)</name>
        <dbReference type="ChEBI" id="CHEBI:18420"/>
    </cofactor>
</comment>
<dbReference type="PANTHER" id="PTHR42946">
    <property type="entry name" value="PHOSPHOHEXOSE MUTASE"/>
    <property type="match status" value="1"/>
</dbReference>
<dbReference type="Gene3D" id="3.40.120.10">
    <property type="entry name" value="Alpha-D-Glucose-1,6-Bisphosphate, subunit A, domain 3"/>
    <property type="match status" value="3"/>
</dbReference>
<evidence type="ECO:0000256" key="2">
    <source>
        <dbReference type="ARBA" id="ARBA00010231"/>
    </source>
</evidence>
<evidence type="ECO:0000313" key="7">
    <source>
        <dbReference type="EMBL" id="MFE4105468.1"/>
    </source>
</evidence>
<feature type="domain" description="Alpha-D-phosphohexomutase alpha/beta/alpha" evidence="6">
    <location>
        <begin position="284"/>
        <end position="399"/>
    </location>
</feature>
<comment type="caution">
    <text evidence="7">The sequence shown here is derived from an EMBL/GenBank/DDBJ whole genome shotgun (WGS) entry which is preliminary data.</text>
</comment>
<feature type="domain" description="Alpha-D-phosphohexomutase alpha/beta/alpha" evidence="5">
    <location>
        <begin position="193"/>
        <end position="279"/>
    </location>
</feature>
<evidence type="ECO:0000256" key="1">
    <source>
        <dbReference type="ARBA" id="ARBA00001946"/>
    </source>
</evidence>
<gene>
    <name evidence="7" type="ORF">ACFVKH_04195</name>
</gene>
<evidence type="ECO:0000259" key="6">
    <source>
        <dbReference type="Pfam" id="PF02880"/>
    </source>
</evidence>
<dbReference type="InterPro" id="IPR005841">
    <property type="entry name" value="Alpha-D-phosphohexomutase_SF"/>
</dbReference>
<sequence length="511" mass="55318">MQGFDWKKLQNGSDIRGVALAGIADEAVNLTPEITQQLGQAFVHWLAAKLNKPTADLTVSVGRDSRLSGPVLMQAVMRGMAIAGSHVYDFGMASTPAMFMSTVTPGFDCDGAIMLTASHLPFNRNGLKFFTAQGGLEKQDISDILTLAAKNEFTAAIAQGSVEPHDFISVYAAQLVTNIRQTVNHPKHFEQPLKGLKIILDAGNGAGGFYASQVLEPLGANTTGSQFLDPDGTFPNHIPNPEDKAAMASICQAVVANQADFGIIFDTDVDRGAAVDASGKELNRNRLIALIAAVVLQAHPGSTIVTDSITSEGLTQFIETDLKGIHHRFKRGYKNVINEAIRLNQTGQASWLAIETSGHGAMKENYFLDDGAYLVSQLLAELAKARLAGRSLSDLIANLQEPVESEEFRFKIAAEDFRAYGQQVIEQLQAFAAKQADWQVVPHNYEGIRISCQSPTEAGWFLLRLSLHDPVLPLNVESNVAGGVTQIANRLLAFFQTCDKLDLRSLQQVLS</sequence>
<dbReference type="InterPro" id="IPR005844">
    <property type="entry name" value="A-D-PHexomutase_a/b/a-I"/>
</dbReference>
<keyword evidence="8" id="KW-1185">Reference proteome</keyword>
<dbReference type="EMBL" id="JBHZOL010000024">
    <property type="protein sequence ID" value="MFE4105468.1"/>
    <property type="molecule type" value="Genomic_DNA"/>
</dbReference>
<dbReference type="Pfam" id="PF02878">
    <property type="entry name" value="PGM_PMM_I"/>
    <property type="match status" value="1"/>
</dbReference>
<dbReference type="SUPFAM" id="SSF53738">
    <property type="entry name" value="Phosphoglucomutase, first 3 domains"/>
    <property type="match status" value="3"/>
</dbReference>
<dbReference type="Gene3D" id="3.30.310.50">
    <property type="entry name" value="Alpha-D-phosphohexomutase, C-terminal domain"/>
    <property type="match status" value="1"/>
</dbReference>
<dbReference type="InterPro" id="IPR016055">
    <property type="entry name" value="A-D-PHexomutase_a/b/a-I/II/III"/>
</dbReference>
<organism evidence="7 8">
    <name type="scientific">Almyronema epifaneia S1</name>
    <dbReference type="NCBI Taxonomy" id="2991925"/>
    <lineage>
        <taxon>Bacteria</taxon>
        <taxon>Bacillati</taxon>
        <taxon>Cyanobacteriota</taxon>
        <taxon>Cyanophyceae</taxon>
        <taxon>Nodosilineales</taxon>
        <taxon>Nodosilineaceae</taxon>
        <taxon>Almyronema</taxon>
        <taxon>Almyronema epifaneia</taxon>
    </lineage>
</organism>
<dbReference type="CDD" id="cd03089">
    <property type="entry name" value="PMM_PGM"/>
    <property type="match status" value="1"/>
</dbReference>